<evidence type="ECO:0000313" key="1">
    <source>
        <dbReference type="EMBL" id="JAH42659.1"/>
    </source>
</evidence>
<name>A0A0E9SMQ6_ANGAN</name>
<accession>A0A0E9SMQ6</accession>
<organism evidence="1">
    <name type="scientific">Anguilla anguilla</name>
    <name type="common">European freshwater eel</name>
    <name type="synonym">Muraena anguilla</name>
    <dbReference type="NCBI Taxonomy" id="7936"/>
    <lineage>
        <taxon>Eukaryota</taxon>
        <taxon>Metazoa</taxon>
        <taxon>Chordata</taxon>
        <taxon>Craniata</taxon>
        <taxon>Vertebrata</taxon>
        <taxon>Euteleostomi</taxon>
        <taxon>Actinopterygii</taxon>
        <taxon>Neopterygii</taxon>
        <taxon>Teleostei</taxon>
        <taxon>Anguilliformes</taxon>
        <taxon>Anguillidae</taxon>
        <taxon>Anguilla</taxon>
    </lineage>
</organism>
<reference evidence="1" key="2">
    <citation type="journal article" date="2015" name="Fish Shellfish Immunol.">
        <title>Early steps in the European eel (Anguilla anguilla)-Vibrio vulnificus interaction in the gills: Role of the RtxA13 toxin.</title>
        <authorList>
            <person name="Callol A."/>
            <person name="Pajuelo D."/>
            <person name="Ebbesson L."/>
            <person name="Teles M."/>
            <person name="MacKenzie S."/>
            <person name="Amaro C."/>
        </authorList>
    </citation>
    <scope>NUCLEOTIDE SEQUENCE</scope>
</reference>
<dbReference type="AlphaFoldDB" id="A0A0E9SMQ6"/>
<protein>
    <submittedName>
        <fullName evidence="1">Uncharacterized protein</fullName>
    </submittedName>
</protein>
<proteinExistence type="predicted"/>
<dbReference type="EMBL" id="GBXM01065918">
    <property type="protein sequence ID" value="JAH42659.1"/>
    <property type="molecule type" value="Transcribed_RNA"/>
</dbReference>
<reference evidence="1" key="1">
    <citation type="submission" date="2014-11" db="EMBL/GenBank/DDBJ databases">
        <authorList>
            <person name="Amaro Gonzalez C."/>
        </authorList>
    </citation>
    <scope>NUCLEOTIDE SEQUENCE</scope>
</reference>
<sequence length="37" mass="3978">MLTGMTAILMQLVQGSNADYLLAGGDRRLPIGQRSQT</sequence>